<feature type="compositionally biased region" description="Polar residues" evidence="6">
    <location>
        <begin position="92"/>
        <end position="106"/>
    </location>
</feature>
<keyword evidence="4" id="KW-0238">DNA-binding</keyword>
<evidence type="ECO:0000256" key="4">
    <source>
        <dbReference type="ARBA" id="ARBA00023125"/>
    </source>
</evidence>
<comment type="subcellular location">
    <subcellularLocation>
        <location evidence="1">Nucleus</location>
    </subcellularLocation>
</comment>
<evidence type="ECO:0000259" key="8">
    <source>
        <dbReference type="Pfam" id="PF14629"/>
    </source>
</evidence>
<keyword evidence="5" id="KW-0539">Nucleus</keyword>
<dbReference type="InterPro" id="IPR016527">
    <property type="entry name" value="ORC4"/>
</dbReference>
<evidence type="ECO:0000313" key="9">
    <source>
        <dbReference type="EMBL" id="PPQ98559.1"/>
    </source>
</evidence>
<dbReference type="GO" id="GO:0006270">
    <property type="term" value="P:DNA replication initiation"/>
    <property type="evidence" value="ECO:0007669"/>
    <property type="project" value="TreeGrafter"/>
</dbReference>
<name>A0A409Y6G3_9AGAR</name>
<gene>
    <name evidence="9" type="ORF">CVT24_004050</name>
</gene>
<accession>A0A409Y6G3</accession>
<evidence type="ECO:0000256" key="2">
    <source>
        <dbReference type="ARBA" id="ARBA00005334"/>
    </source>
</evidence>
<comment type="similarity">
    <text evidence="2">Belongs to the ORC4 family.</text>
</comment>
<dbReference type="Pfam" id="PF13191">
    <property type="entry name" value="AAA_16"/>
    <property type="match status" value="1"/>
</dbReference>
<feature type="compositionally biased region" description="Polar residues" evidence="6">
    <location>
        <begin position="49"/>
        <end position="62"/>
    </location>
</feature>
<dbReference type="STRING" id="181874.A0A409Y6G3"/>
<dbReference type="PANTHER" id="PTHR12087:SF0">
    <property type="entry name" value="ORIGIN RECOGNITION COMPLEX SUBUNIT 4"/>
    <property type="match status" value="1"/>
</dbReference>
<evidence type="ECO:0000259" key="7">
    <source>
        <dbReference type="Pfam" id="PF13191"/>
    </source>
</evidence>
<comment type="caution">
    <text evidence="9">The sequence shown here is derived from an EMBL/GenBank/DDBJ whole genome shotgun (WGS) entry which is preliminary data.</text>
</comment>
<dbReference type="EMBL" id="NHTK01001382">
    <property type="protein sequence ID" value="PPQ98559.1"/>
    <property type="molecule type" value="Genomic_DNA"/>
</dbReference>
<dbReference type="InterPro" id="IPR027417">
    <property type="entry name" value="P-loop_NTPase"/>
</dbReference>
<dbReference type="AlphaFoldDB" id="A0A409Y6G3"/>
<feature type="domain" description="Origin recognition complex subunit 4 C-terminal" evidence="8">
    <location>
        <begin position="402"/>
        <end position="594"/>
    </location>
</feature>
<evidence type="ECO:0000256" key="6">
    <source>
        <dbReference type="SAM" id="MobiDB-lite"/>
    </source>
</evidence>
<dbReference type="GO" id="GO:0005664">
    <property type="term" value="C:nuclear origin of replication recognition complex"/>
    <property type="evidence" value="ECO:0007669"/>
    <property type="project" value="TreeGrafter"/>
</dbReference>
<keyword evidence="10" id="KW-1185">Reference proteome</keyword>
<dbReference type="Pfam" id="PF14629">
    <property type="entry name" value="ORC4_C"/>
    <property type="match status" value="1"/>
</dbReference>
<dbReference type="InterPro" id="IPR041664">
    <property type="entry name" value="AAA_16"/>
</dbReference>
<dbReference type="Proteomes" id="UP000284842">
    <property type="component" value="Unassembled WGS sequence"/>
</dbReference>
<evidence type="ECO:0000256" key="3">
    <source>
        <dbReference type="ARBA" id="ARBA00022705"/>
    </source>
</evidence>
<reference evidence="9 10" key="1">
    <citation type="journal article" date="2018" name="Evol. Lett.">
        <title>Horizontal gene cluster transfer increased hallucinogenic mushroom diversity.</title>
        <authorList>
            <person name="Reynolds H.T."/>
            <person name="Vijayakumar V."/>
            <person name="Gluck-Thaler E."/>
            <person name="Korotkin H.B."/>
            <person name="Matheny P.B."/>
            <person name="Slot J.C."/>
        </authorList>
    </citation>
    <scope>NUCLEOTIDE SEQUENCE [LARGE SCALE GENOMIC DNA]</scope>
    <source>
        <strain evidence="9 10">2629</strain>
    </source>
</reference>
<evidence type="ECO:0000313" key="10">
    <source>
        <dbReference type="Proteomes" id="UP000284842"/>
    </source>
</evidence>
<feature type="domain" description="Orc1-like AAA ATPase" evidence="7">
    <location>
        <begin position="192"/>
        <end position="344"/>
    </location>
</feature>
<sequence length="609" mass="67143">MPPKRKLANDTSIEEPAPKRTLRSSKAPQVIEPDPKPKRSRTRAPANPLASSSNPTRTNHSNTETKKESLEQPSNSKSKNGRRIRQNKPSDESSTNVNAENLEQNIQPPKKKPARQAKKRVVTGSSGCRGLGQVQTDGDECASQNAGHLQIPTVEIAKCLATQKLVVLQKLNTSALGPAEVGVSESINDTTSKQLLDLLRGTVERAEGNSCLILGPRGSGKSAILDEHLNTWSQNQVIVIRLCGWLQSTDRHALRELAIQLLHQTGTSLLSGLQDDEDSPQEVTGEDPDTMMNGVSLPPSSQLHSLIPVLSSLNRPVIVVLDGFDLFALHPRQSLLYCLLDAVQNCRASPENKGMAVIGMSSRIDTIQLLEKRVKSRFSGRTLRTGPPTTLDQWQTFARHMLLPKFEDATIPASWHIRWTSSVDAFLGDERVQRTFREAFSITRDLSILRRTLSHVVARLSQHRPILDFDGLQAAMKQQRQRLSHANLHSLSYPALCLLVAITHVESSGHTAFNFEMLLENFQDQVRSSSSAPVQVNGGSIGMMRCSREILMSAFESLVAARLLVSVNAATATTPKVFSKHRCVVEREDIKKAVEISGQSNLKKWLTKS</sequence>
<dbReference type="GO" id="GO:0003688">
    <property type="term" value="F:DNA replication origin binding"/>
    <property type="evidence" value="ECO:0007669"/>
    <property type="project" value="TreeGrafter"/>
</dbReference>
<proteinExistence type="inferred from homology"/>
<protein>
    <submittedName>
        <fullName evidence="9">Uncharacterized protein</fullName>
    </submittedName>
</protein>
<organism evidence="9 10">
    <name type="scientific">Panaeolus cyanescens</name>
    <dbReference type="NCBI Taxonomy" id="181874"/>
    <lineage>
        <taxon>Eukaryota</taxon>
        <taxon>Fungi</taxon>
        <taxon>Dikarya</taxon>
        <taxon>Basidiomycota</taxon>
        <taxon>Agaricomycotina</taxon>
        <taxon>Agaricomycetes</taxon>
        <taxon>Agaricomycetidae</taxon>
        <taxon>Agaricales</taxon>
        <taxon>Agaricineae</taxon>
        <taxon>Galeropsidaceae</taxon>
        <taxon>Panaeolus</taxon>
    </lineage>
</organism>
<evidence type="ECO:0000256" key="5">
    <source>
        <dbReference type="ARBA" id="ARBA00023242"/>
    </source>
</evidence>
<feature type="compositionally biased region" description="Acidic residues" evidence="6">
    <location>
        <begin position="274"/>
        <end position="289"/>
    </location>
</feature>
<dbReference type="InParanoid" id="A0A409Y6G3"/>
<keyword evidence="3" id="KW-0235">DNA replication</keyword>
<dbReference type="InterPro" id="IPR032705">
    <property type="entry name" value="ORC4_C"/>
</dbReference>
<dbReference type="PANTHER" id="PTHR12087">
    <property type="entry name" value="ORIGIN RECOGNITION COMPLEX SUBUNIT 4"/>
    <property type="match status" value="1"/>
</dbReference>
<evidence type="ECO:0000256" key="1">
    <source>
        <dbReference type="ARBA" id="ARBA00004123"/>
    </source>
</evidence>
<feature type="region of interest" description="Disordered" evidence="6">
    <location>
        <begin position="1"/>
        <end position="140"/>
    </location>
</feature>
<feature type="compositionally biased region" description="Basic residues" evidence="6">
    <location>
        <begin position="109"/>
        <end position="121"/>
    </location>
</feature>
<dbReference type="OrthoDB" id="343623at2759"/>
<feature type="region of interest" description="Disordered" evidence="6">
    <location>
        <begin position="270"/>
        <end position="289"/>
    </location>
</feature>
<dbReference type="Gene3D" id="3.40.50.300">
    <property type="entry name" value="P-loop containing nucleotide triphosphate hydrolases"/>
    <property type="match status" value="1"/>
</dbReference>
<dbReference type="SUPFAM" id="SSF52540">
    <property type="entry name" value="P-loop containing nucleoside triphosphate hydrolases"/>
    <property type="match status" value="1"/>
</dbReference>